<dbReference type="Proteomes" id="UP000231586">
    <property type="component" value="Unassembled WGS sequence"/>
</dbReference>
<keyword evidence="2" id="KW-1185">Reference proteome</keyword>
<comment type="caution">
    <text evidence="1">The sequence shown here is derived from an EMBL/GenBank/DDBJ whole genome shotgun (WGS) entry which is preliminary data.</text>
</comment>
<dbReference type="AlphaFoldDB" id="A0A2M8WUI6"/>
<dbReference type="EMBL" id="PGTZ01000006">
    <property type="protein sequence ID" value="PJI94574.1"/>
    <property type="molecule type" value="Genomic_DNA"/>
</dbReference>
<accession>A0A2M8WUI6</accession>
<gene>
    <name evidence="1" type="ORF">CLV34_0418</name>
</gene>
<dbReference type="OrthoDB" id="4824764at2"/>
<evidence type="ECO:0000313" key="1">
    <source>
        <dbReference type="EMBL" id="PJI94574.1"/>
    </source>
</evidence>
<sequence length="164" mass="17257">MHVDLSFEEARALALRGEPLPPVVPSLTCEDDTVYVTVDLRAIPNPPGALRFAAVLTPQVHVAARYESFDDGVLGLRVTATAAGLPIQKLLGFVDGPLRSFLRSQGLPEDAVTIVTGSGDPLAKVQVQEVADRYVAGATVTGIDLGAGRISLDLAVAPTFRVLD</sequence>
<organism evidence="1 2">
    <name type="scientific">Luteimicrobium subarcticum</name>
    <dbReference type="NCBI Taxonomy" id="620910"/>
    <lineage>
        <taxon>Bacteria</taxon>
        <taxon>Bacillati</taxon>
        <taxon>Actinomycetota</taxon>
        <taxon>Actinomycetes</taxon>
        <taxon>Micrococcales</taxon>
        <taxon>Luteimicrobium</taxon>
    </lineage>
</organism>
<protein>
    <submittedName>
        <fullName evidence="1">Uncharacterized protein</fullName>
    </submittedName>
</protein>
<evidence type="ECO:0000313" key="2">
    <source>
        <dbReference type="Proteomes" id="UP000231586"/>
    </source>
</evidence>
<reference evidence="1 2" key="1">
    <citation type="submission" date="2017-11" db="EMBL/GenBank/DDBJ databases">
        <title>Genomic Encyclopedia of Archaeal and Bacterial Type Strains, Phase II (KMG-II): From Individual Species to Whole Genera.</title>
        <authorList>
            <person name="Goeker M."/>
        </authorList>
    </citation>
    <scope>NUCLEOTIDE SEQUENCE [LARGE SCALE GENOMIC DNA]</scope>
    <source>
        <strain evidence="1 2">DSM 22413</strain>
    </source>
</reference>
<name>A0A2M8WUI6_9MICO</name>
<proteinExistence type="predicted"/>
<dbReference type="RefSeq" id="WP_100348583.1">
    <property type="nucleotide sequence ID" value="NZ_PGTZ01000006.1"/>
</dbReference>